<keyword evidence="1" id="KW-0812">Transmembrane</keyword>
<name>A0A7J3Y0B7_9CREN</name>
<proteinExistence type="predicted"/>
<protein>
    <submittedName>
        <fullName evidence="2">Uncharacterized protein</fullName>
    </submittedName>
</protein>
<organism evidence="2">
    <name type="scientific">Thermogladius calderae</name>
    <dbReference type="NCBI Taxonomy" id="1200300"/>
    <lineage>
        <taxon>Archaea</taxon>
        <taxon>Thermoproteota</taxon>
        <taxon>Thermoprotei</taxon>
        <taxon>Desulfurococcales</taxon>
        <taxon>Desulfurococcaceae</taxon>
        <taxon>Thermogladius</taxon>
    </lineage>
</organism>
<sequence length="191" mass="21146">MSIARLILSHWERARASRSRRWFLVKTLYFLVTVVVGLMNNLAFDATNIVLSGSLLALSGCLGLLGYSLLIFLPAGGALYTLAYLTYGFKQTILHNYLYGFNTFLAVEYLVATTSPDLLASYLDRVGLGLVVRLVNNVLWELEGALDSKRARGVDLKWSVKGQAMALIDAIKIMAKRLNELDTALKARGLE</sequence>
<keyword evidence="1" id="KW-0472">Membrane</keyword>
<keyword evidence="1" id="KW-1133">Transmembrane helix</keyword>
<dbReference type="AlphaFoldDB" id="A0A7J3Y0B7"/>
<reference evidence="2" key="1">
    <citation type="journal article" date="2020" name="mSystems">
        <title>Genome- and Community-Level Interaction Insights into Carbon Utilization and Element Cycling Functions of Hydrothermarchaeota in Hydrothermal Sediment.</title>
        <authorList>
            <person name="Zhou Z."/>
            <person name="Liu Y."/>
            <person name="Xu W."/>
            <person name="Pan J."/>
            <person name="Luo Z.H."/>
            <person name="Li M."/>
        </authorList>
    </citation>
    <scope>NUCLEOTIDE SEQUENCE [LARGE SCALE GENOMIC DNA]</scope>
    <source>
        <strain evidence="2">SpSt-110</strain>
    </source>
</reference>
<gene>
    <name evidence="2" type="ORF">ENM60_06700</name>
</gene>
<comment type="caution">
    <text evidence="2">The sequence shown here is derived from an EMBL/GenBank/DDBJ whole genome shotgun (WGS) entry which is preliminary data.</text>
</comment>
<dbReference type="EMBL" id="DRYK01000089">
    <property type="protein sequence ID" value="HHP68448.1"/>
    <property type="molecule type" value="Genomic_DNA"/>
</dbReference>
<evidence type="ECO:0000313" key="2">
    <source>
        <dbReference type="EMBL" id="HHP68448.1"/>
    </source>
</evidence>
<accession>A0A7J3Y0B7</accession>
<feature type="transmembrane region" description="Helical" evidence="1">
    <location>
        <begin position="21"/>
        <end position="44"/>
    </location>
</feature>
<evidence type="ECO:0000256" key="1">
    <source>
        <dbReference type="SAM" id="Phobius"/>
    </source>
</evidence>
<feature type="transmembrane region" description="Helical" evidence="1">
    <location>
        <begin position="64"/>
        <end position="87"/>
    </location>
</feature>